<keyword evidence="1" id="KW-0175">Coiled coil</keyword>
<name>U9UQR3_RHIID</name>
<organism evidence="3">
    <name type="scientific">Rhizophagus irregularis (strain DAOM 181602 / DAOM 197198 / MUCL 43194)</name>
    <name type="common">Arbuscular mycorrhizal fungus</name>
    <name type="synonym">Glomus intraradices</name>
    <dbReference type="NCBI Taxonomy" id="747089"/>
    <lineage>
        <taxon>Eukaryota</taxon>
        <taxon>Fungi</taxon>
        <taxon>Fungi incertae sedis</taxon>
        <taxon>Mucoromycota</taxon>
        <taxon>Glomeromycotina</taxon>
        <taxon>Glomeromycetes</taxon>
        <taxon>Glomerales</taxon>
        <taxon>Glomeraceae</taxon>
        <taxon>Rhizophagus</taxon>
    </lineage>
</organism>
<feature type="compositionally biased region" description="Polar residues" evidence="2">
    <location>
        <begin position="85"/>
        <end position="100"/>
    </location>
</feature>
<reference evidence="3" key="1">
    <citation type="submission" date="2013-07" db="EMBL/GenBank/DDBJ databases">
        <title>The genome of an arbuscular mycorrhizal fungus provides insights into the evolution of the oldest plant symbiosis.</title>
        <authorList>
            <consortium name="DOE Joint Genome Institute"/>
            <person name="Tisserant E."/>
            <person name="Malbreil M."/>
            <person name="Kuo A."/>
            <person name="Kohler A."/>
            <person name="Symeonidi A."/>
            <person name="Balestrini R."/>
            <person name="Charron P."/>
            <person name="Duensing N."/>
            <person name="Frei-dit-Frey N."/>
            <person name="Gianinazzi-Pearson V."/>
            <person name="Gilbert B."/>
            <person name="Handa Y."/>
            <person name="Hijri M."/>
            <person name="Kaul R."/>
            <person name="Kawaguchi M."/>
            <person name="Krajinski F."/>
            <person name="Lammers P."/>
            <person name="Lapierre D."/>
            <person name="Masclaux F.G."/>
            <person name="Murat C."/>
            <person name="Morin E."/>
            <person name="Ndikumana S."/>
            <person name="Pagni M."/>
            <person name="Petitpierre D."/>
            <person name="Requena N."/>
            <person name="Rosikiewicz P."/>
            <person name="Riley R."/>
            <person name="Saito K."/>
            <person name="San Clemente H."/>
            <person name="Shapiro H."/>
            <person name="van Tuinen D."/>
            <person name="Becard G."/>
            <person name="Bonfante P."/>
            <person name="Paszkowski U."/>
            <person name="Shachar-Hill Y."/>
            <person name="Young J.P."/>
            <person name="Sanders I.R."/>
            <person name="Henrissat B."/>
            <person name="Rensing S.A."/>
            <person name="Grigoriev I.V."/>
            <person name="Corradi N."/>
            <person name="Roux C."/>
            <person name="Martin F."/>
        </authorList>
    </citation>
    <scope>NUCLEOTIDE SEQUENCE</scope>
    <source>
        <strain evidence="3">DAOM 197198</strain>
    </source>
</reference>
<evidence type="ECO:0000256" key="1">
    <source>
        <dbReference type="SAM" id="Coils"/>
    </source>
</evidence>
<evidence type="ECO:0000313" key="3">
    <source>
        <dbReference type="EMBL" id="ESA22022.1"/>
    </source>
</evidence>
<gene>
    <name evidence="3" type="ORF">GLOINDRAFT_1815</name>
</gene>
<dbReference type="Gene3D" id="1.20.5.340">
    <property type="match status" value="1"/>
</dbReference>
<dbReference type="HOGENOM" id="CLU_1289530_0_0_1"/>
<sequence>MYYRIIPTVTFCHSTSFLALELLEQRIADLEAENAKIKEEYDDLESEYLEIKDDNASLETEKNELKAENSELKVELVKLRHDFDSSNLTQQPQHVNNSRSVGKEKTAVPQPDASHYISDPVIDQPINGTSRSSQWRKVQTIMIDHFSKNPLPEDQDDDFLVSISTAIPLTQVSSSLDDFFGIGPENSPASSHPLIPIPHVLIKIFLAKEICVPN</sequence>
<proteinExistence type="predicted"/>
<evidence type="ECO:0000256" key="2">
    <source>
        <dbReference type="SAM" id="MobiDB-lite"/>
    </source>
</evidence>
<accession>U9UQR3</accession>
<feature type="region of interest" description="Disordered" evidence="2">
    <location>
        <begin position="85"/>
        <end position="123"/>
    </location>
</feature>
<dbReference type="AlphaFoldDB" id="U9UQR3"/>
<dbReference type="EMBL" id="KI275948">
    <property type="protein sequence ID" value="ESA22022.1"/>
    <property type="molecule type" value="Genomic_DNA"/>
</dbReference>
<feature type="coiled-coil region" evidence="1">
    <location>
        <begin position="20"/>
        <end position="82"/>
    </location>
</feature>
<protein>
    <submittedName>
        <fullName evidence="3">Uncharacterized protein</fullName>
    </submittedName>
</protein>